<dbReference type="AlphaFoldDB" id="A0AAN7THG8"/>
<evidence type="ECO:0000313" key="3">
    <source>
        <dbReference type="Proteomes" id="UP001310890"/>
    </source>
</evidence>
<reference evidence="2" key="1">
    <citation type="submission" date="2023-08" db="EMBL/GenBank/DDBJ databases">
        <title>Black Yeasts Isolated from many extreme environments.</title>
        <authorList>
            <person name="Coleine C."/>
            <person name="Stajich J.E."/>
            <person name="Selbmann L."/>
        </authorList>
    </citation>
    <scope>NUCLEOTIDE SEQUENCE</scope>
    <source>
        <strain evidence="2">CCFEE 5401</strain>
    </source>
</reference>
<protein>
    <submittedName>
        <fullName evidence="2">Uncharacterized protein</fullName>
    </submittedName>
</protein>
<name>A0AAN7THG8_9PEZI</name>
<proteinExistence type="predicted"/>
<organism evidence="2 3">
    <name type="scientific">Meristemomyces frigidus</name>
    <dbReference type="NCBI Taxonomy" id="1508187"/>
    <lineage>
        <taxon>Eukaryota</taxon>
        <taxon>Fungi</taxon>
        <taxon>Dikarya</taxon>
        <taxon>Ascomycota</taxon>
        <taxon>Pezizomycotina</taxon>
        <taxon>Dothideomycetes</taxon>
        <taxon>Dothideomycetidae</taxon>
        <taxon>Mycosphaerellales</taxon>
        <taxon>Teratosphaeriaceae</taxon>
        <taxon>Meristemomyces</taxon>
    </lineage>
</organism>
<accession>A0AAN7THG8</accession>
<feature type="compositionally biased region" description="Pro residues" evidence="1">
    <location>
        <begin position="22"/>
        <end position="36"/>
    </location>
</feature>
<comment type="caution">
    <text evidence="2">The sequence shown here is derived from an EMBL/GenBank/DDBJ whole genome shotgun (WGS) entry which is preliminary data.</text>
</comment>
<feature type="compositionally biased region" description="Low complexity" evidence="1">
    <location>
        <begin position="37"/>
        <end position="59"/>
    </location>
</feature>
<feature type="region of interest" description="Disordered" evidence="1">
    <location>
        <begin position="1"/>
        <end position="66"/>
    </location>
</feature>
<evidence type="ECO:0000313" key="2">
    <source>
        <dbReference type="EMBL" id="KAK5115552.1"/>
    </source>
</evidence>
<sequence length="269" mass="29838">MAAPGSPPDGAGIVHPTATPAIPTPTPPSAPSPLPPTTQSEPFTPTLTTPSSLIPPESICTDCPLDGKPNIAPARIDTSNPYPTTMPTSTANRMASGTSDQGFVIAGPTLPNGLYLRHRNPNPASVSRLTARELLANARREERERAEVWRVRERLRAFRGLEQGDDGLWREMEHEFRNDEERLMFNRLPQHVYLGFGGPRLDLNGVVETRQARSGHITSRAREREPDRVINMRAHGIEGYRVDVEGPLRYWRSQELGRLQSRMAAVGWM</sequence>
<dbReference type="EMBL" id="JAVRRL010000012">
    <property type="protein sequence ID" value="KAK5115552.1"/>
    <property type="molecule type" value="Genomic_DNA"/>
</dbReference>
<evidence type="ECO:0000256" key="1">
    <source>
        <dbReference type="SAM" id="MobiDB-lite"/>
    </source>
</evidence>
<dbReference type="Proteomes" id="UP001310890">
    <property type="component" value="Unassembled WGS sequence"/>
</dbReference>
<gene>
    <name evidence="2" type="ORF">LTR62_001211</name>
</gene>